<dbReference type="Proteomes" id="UP000685013">
    <property type="component" value="Chromosome 6"/>
</dbReference>
<evidence type="ECO:0000313" key="1">
    <source>
        <dbReference type="EMBL" id="KAG6597072.1"/>
    </source>
</evidence>
<evidence type="ECO:0000313" key="2">
    <source>
        <dbReference type="Proteomes" id="UP000685013"/>
    </source>
</evidence>
<protein>
    <submittedName>
        <fullName evidence="1">Uncharacterized protein</fullName>
    </submittedName>
</protein>
<accession>A0AAV6NFA9</accession>
<proteinExistence type="predicted"/>
<gene>
    <name evidence="1" type="ORF">SDJN03_10252</name>
</gene>
<sequence length="94" mass="10385">MEAKTSAFPFIGSLLTLRLSLRAAFSDVRKYALFPNALRLTILLLCGLNPPPDSEYISSPRAGRLRVAVRPLIWMLCLVSDTGTPEELFSISAF</sequence>
<feature type="non-terminal residue" evidence="1">
    <location>
        <position position="1"/>
    </location>
</feature>
<keyword evidence="2" id="KW-1185">Reference proteome</keyword>
<dbReference type="EMBL" id="JAGKQH010000006">
    <property type="protein sequence ID" value="KAG6597072.1"/>
    <property type="molecule type" value="Genomic_DNA"/>
</dbReference>
<reference evidence="1 2" key="1">
    <citation type="journal article" date="2021" name="Hortic Res">
        <title>The domestication of Cucurbita argyrosperma as revealed by the genome of its wild relative.</title>
        <authorList>
            <person name="Barrera-Redondo J."/>
            <person name="Sanchez-de la Vega G."/>
            <person name="Aguirre-Liguori J.A."/>
            <person name="Castellanos-Morales G."/>
            <person name="Gutierrez-Guerrero Y.T."/>
            <person name="Aguirre-Dugua X."/>
            <person name="Aguirre-Planter E."/>
            <person name="Tenaillon M.I."/>
            <person name="Lira-Saade R."/>
            <person name="Eguiarte L.E."/>
        </authorList>
    </citation>
    <scope>NUCLEOTIDE SEQUENCE [LARGE SCALE GENOMIC DNA]</scope>
    <source>
        <strain evidence="1">JBR-2021</strain>
    </source>
</reference>
<name>A0AAV6NFA9_9ROSI</name>
<dbReference type="AlphaFoldDB" id="A0AAV6NFA9"/>
<comment type="caution">
    <text evidence="1">The sequence shown here is derived from an EMBL/GenBank/DDBJ whole genome shotgun (WGS) entry which is preliminary data.</text>
</comment>
<organism evidence="1 2">
    <name type="scientific">Cucurbita argyrosperma subsp. sororia</name>
    <dbReference type="NCBI Taxonomy" id="37648"/>
    <lineage>
        <taxon>Eukaryota</taxon>
        <taxon>Viridiplantae</taxon>
        <taxon>Streptophyta</taxon>
        <taxon>Embryophyta</taxon>
        <taxon>Tracheophyta</taxon>
        <taxon>Spermatophyta</taxon>
        <taxon>Magnoliopsida</taxon>
        <taxon>eudicotyledons</taxon>
        <taxon>Gunneridae</taxon>
        <taxon>Pentapetalae</taxon>
        <taxon>rosids</taxon>
        <taxon>fabids</taxon>
        <taxon>Cucurbitales</taxon>
        <taxon>Cucurbitaceae</taxon>
        <taxon>Cucurbiteae</taxon>
        <taxon>Cucurbita</taxon>
    </lineage>
</organism>